<gene>
    <name evidence="3" type="ORF">AAHA92_07634</name>
</gene>
<dbReference type="PANTHER" id="PTHR34379">
    <property type="entry name" value="OS07G0553800 PROTEIN"/>
    <property type="match status" value="1"/>
</dbReference>
<evidence type="ECO:0000313" key="3">
    <source>
        <dbReference type="EMBL" id="KAL1565413.1"/>
    </source>
</evidence>
<comment type="caution">
    <text evidence="3">The sequence shown here is derived from an EMBL/GenBank/DDBJ whole genome shotgun (WGS) entry which is preliminary data.</text>
</comment>
<sequence length="241" mass="26404">MAAAEKGRRKRSRCSFLCSFASCFGVSNKVSADHSDRKPVSGRRPSGGAIPVNDPPETAKTPSGEVHDVEQHKEEKKKRKKKMAVSSADQPIITNERRGIRDESIPIATSSIVKPAEEQSGTANQASTSQRRLSHSVSLPLPHQEKQNLPPPPAAEGGEFDSTVGAVIVSATLVVMVIWGKFWAIVCATAWFYSVPRIRAKMEESSGDEIESGESEGVDFDSWEYKKKVVLEGLLHRHQKL</sequence>
<accession>A0ABD1IC90</accession>
<evidence type="ECO:0000256" key="2">
    <source>
        <dbReference type="SAM" id="Phobius"/>
    </source>
</evidence>
<dbReference type="Proteomes" id="UP001567538">
    <property type="component" value="Unassembled WGS sequence"/>
</dbReference>
<evidence type="ECO:0000256" key="1">
    <source>
        <dbReference type="SAM" id="MobiDB-lite"/>
    </source>
</evidence>
<organism evidence="3 4">
    <name type="scientific">Salvia divinorum</name>
    <name type="common">Maria pastora</name>
    <name type="synonym">Diviner's sage</name>
    <dbReference type="NCBI Taxonomy" id="28513"/>
    <lineage>
        <taxon>Eukaryota</taxon>
        <taxon>Viridiplantae</taxon>
        <taxon>Streptophyta</taxon>
        <taxon>Embryophyta</taxon>
        <taxon>Tracheophyta</taxon>
        <taxon>Spermatophyta</taxon>
        <taxon>Magnoliopsida</taxon>
        <taxon>eudicotyledons</taxon>
        <taxon>Gunneridae</taxon>
        <taxon>Pentapetalae</taxon>
        <taxon>asterids</taxon>
        <taxon>lamiids</taxon>
        <taxon>Lamiales</taxon>
        <taxon>Lamiaceae</taxon>
        <taxon>Nepetoideae</taxon>
        <taxon>Mentheae</taxon>
        <taxon>Salviinae</taxon>
        <taxon>Salvia</taxon>
        <taxon>Salvia subgen. Calosphace</taxon>
    </lineage>
</organism>
<protein>
    <recommendedName>
        <fullName evidence="5">Transmembrane protein</fullName>
    </recommendedName>
</protein>
<feature type="compositionally biased region" description="Basic and acidic residues" evidence="1">
    <location>
        <begin position="65"/>
        <end position="74"/>
    </location>
</feature>
<keyword evidence="4" id="KW-1185">Reference proteome</keyword>
<keyword evidence="2" id="KW-0472">Membrane</keyword>
<dbReference type="AlphaFoldDB" id="A0ABD1IC90"/>
<reference evidence="3 4" key="1">
    <citation type="submission" date="2024-06" db="EMBL/GenBank/DDBJ databases">
        <title>A chromosome level genome sequence of Diviner's sage (Salvia divinorum).</title>
        <authorList>
            <person name="Ford S.A."/>
            <person name="Ro D.-K."/>
            <person name="Ness R.W."/>
            <person name="Phillips M.A."/>
        </authorList>
    </citation>
    <scope>NUCLEOTIDE SEQUENCE [LARGE SCALE GENOMIC DNA]</scope>
    <source>
        <strain evidence="3">SAF-2024a</strain>
        <tissue evidence="3">Leaf</tissue>
    </source>
</reference>
<name>A0ABD1IC90_SALDI</name>
<evidence type="ECO:0008006" key="5">
    <source>
        <dbReference type="Google" id="ProtNLM"/>
    </source>
</evidence>
<feature type="transmembrane region" description="Helical" evidence="2">
    <location>
        <begin position="167"/>
        <end position="193"/>
    </location>
</feature>
<evidence type="ECO:0000313" key="4">
    <source>
        <dbReference type="Proteomes" id="UP001567538"/>
    </source>
</evidence>
<dbReference type="InterPro" id="IPR040411">
    <property type="entry name" value="At5g23160-like"/>
</dbReference>
<feature type="compositionally biased region" description="Polar residues" evidence="1">
    <location>
        <begin position="119"/>
        <end position="137"/>
    </location>
</feature>
<keyword evidence="2" id="KW-0812">Transmembrane</keyword>
<proteinExistence type="predicted"/>
<feature type="compositionally biased region" description="Basic and acidic residues" evidence="1">
    <location>
        <begin position="95"/>
        <end position="104"/>
    </location>
</feature>
<dbReference type="PANTHER" id="PTHR34379:SF3">
    <property type="entry name" value="PROTEIN, PUTATIVE-RELATED"/>
    <property type="match status" value="1"/>
</dbReference>
<keyword evidence="2" id="KW-1133">Transmembrane helix</keyword>
<feature type="region of interest" description="Disordered" evidence="1">
    <location>
        <begin position="29"/>
        <end position="157"/>
    </location>
</feature>
<dbReference type="EMBL" id="JBEAFC010000003">
    <property type="protein sequence ID" value="KAL1565413.1"/>
    <property type="molecule type" value="Genomic_DNA"/>
</dbReference>